<dbReference type="AlphaFoldDB" id="A0A0U4DX16"/>
<gene>
    <name evidence="1" type="ORF">AOX59_15735</name>
</gene>
<evidence type="ECO:0000313" key="1">
    <source>
        <dbReference type="EMBL" id="ALX49896.1"/>
    </source>
</evidence>
<reference evidence="1 2" key="1">
    <citation type="submission" date="2016-01" db="EMBL/GenBank/DDBJ databases">
        <title>Complete genome sequence of strain Lentibacillus amyloliquefaciens LAM0015T isolated from saline sediment.</title>
        <authorList>
            <person name="Wang J.-L."/>
            <person name="He M.-X."/>
        </authorList>
    </citation>
    <scope>NUCLEOTIDE SEQUENCE [LARGE SCALE GENOMIC DNA]</scope>
    <source>
        <strain evidence="1 2">LAM0015</strain>
    </source>
</reference>
<name>A0A0U4DX16_9BACI</name>
<protein>
    <submittedName>
        <fullName evidence="1">Uncharacterized protein</fullName>
    </submittedName>
</protein>
<evidence type="ECO:0000313" key="2">
    <source>
        <dbReference type="Proteomes" id="UP000050331"/>
    </source>
</evidence>
<dbReference type="EMBL" id="CP013862">
    <property type="protein sequence ID" value="ALX49896.1"/>
    <property type="molecule type" value="Genomic_DNA"/>
</dbReference>
<organism evidence="1 2">
    <name type="scientific">Lentibacillus amyloliquefaciens</name>
    <dbReference type="NCBI Taxonomy" id="1472767"/>
    <lineage>
        <taxon>Bacteria</taxon>
        <taxon>Bacillati</taxon>
        <taxon>Bacillota</taxon>
        <taxon>Bacilli</taxon>
        <taxon>Bacillales</taxon>
        <taxon>Bacillaceae</taxon>
        <taxon>Lentibacillus</taxon>
    </lineage>
</organism>
<sequence length="82" mass="9326">MLQGICQIEQPLIALSVISTRIIISREISTGNYVVFMNSPVHFILQKLLWLVTLITLKAKTSHFMDLMANQHSVAINQRIFS</sequence>
<dbReference type="KEGG" id="lao:AOX59_15735"/>
<keyword evidence="2" id="KW-1185">Reference proteome</keyword>
<proteinExistence type="predicted"/>
<accession>A0A0U4DX16</accession>
<dbReference type="Proteomes" id="UP000050331">
    <property type="component" value="Chromosome"/>
</dbReference>